<gene>
    <name evidence="5" type="ORF">PITCH_A1600007</name>
</gene>
<dbReference type="InterPro" id="IPR036188">
    <property type="entry name" value="FAD/NAD-bd_sf"/>
</dbReference>
<dbReference type="GO" id="GO:0051536">
    <property type="term" value="F:iron-sulfur cluster binding"/>
    <property type="evidence" value="ECO:0007669"/>
    <property type="project" value="UniProtKB-KW"/>
</dbReference>
<accession>A0A445MTZ3</accession>
<evidence type="ECO:0000256" key="1">
    <source>
        <dbReference type="ARBA" id="ARBA00022723"/>
    </source>
</evidence>
<evidence type="ECO:0000256" key="3">
    <source>
        <dbReference type="ARBA" id="ARBA00023014"/>
    </source>
</evidence>
<dbReference type="PROSITE" id="PS51379">
    <property type="entry name" value="4FE4S_FER_2"/>
    <property type="match status" value="1"/>
</dbReference>
<dbReference type="Pfam" id="PF14691">
    <property type="entry name" value="Fer4_20"/>
    <property type="match status" value="1"/>
</dbReference>
<dbReference type="Pfam" id="PF07992">
    <property type="entry name" value="Pyr_redox_2"/>
    <property type="match status" value="1"/>
</dbReference>
<dbReference type="Gene3D" id="3.30.70.20">
    <property type="match status" value="1"/>
</dbReference>
<proteinExistence type="predicted"/>
<evidence type="ECO:0000256" key="2">
    <source>
        <dbReference type="ARBA" id="ARBA00023004"/>
    </source>
</evidence>
<dbReference type="PANTHER" id="PTHR42783:SF3">
    <property type="entry name" value="GLUTAMATE SYNTHASE [NADPH] SMALL CHAIN-RELATED"/>
    <property type="match status" value="1"/>
</dbReference>
<dbReference type="PRINTS" id="PR00419">
    <property type="entry name" value="ADXRDTASE"/>
</dbReference>
<dbReference type="InterPro" id="IPR028261">
    <property type="entry name" value="DPD_II"/>
</dbReference>
<keyword evidence="3" id="KW-0411">Iron-sulfur</keyword>
<keyword evidence="1" id="KW-0479">Metal-binding</keyword>
<dbReference type="Gene3D" id="3.50.50.60">
    <property type="entry name" value="FAD/NAD(P)-binding domain"/>
    <property type="match status" value="3"/>
</dbReference>
<dbReference type="GO" id="GO:0046872">
    <property type="term" value="F:metal ion binding"/>
    <property type="evidence" value="ECO:0007669"/>
    <property type="project" value="UniProtKB-KW"/>
</dbReference>
<name>A0A445MTZ3_9BACT</name>
<dbReference type="Gene3D" id="1.10.1060.10">
    <property type="entry name" value="Alpha-helical ferredoxin"/>
    <property type="match status" value="1"/>
</dbReference>
<organism evidence="5">
    <name type="scientific">uncultured Desulfobacterium sp</name>
    <dbReference type="NCBI Taxonomy" id="201089"/>
    <lineage>
        <taxon>Bacteria</taxon>
        <taxon>Pseudomonadati</taxon>
        <taxon>Thermodesulfobacteriota</taxon>
        <taxon>Desulfobacteria</taxon>
        <taxon>Desulfobacterales</taxon>
        <taxon>Desulfobacteriaceae</taxon>
        <taxon>Desulfobacterium</taxon>
        <taxon>environmental samples</taxon>
    </lineage>
</organism>
<dbReference type="SUPFAM" id="SSF54862">
    <property type="entry name" value="4Fe-4S ferredoxins"/>
    <property type="match status" value="1"/>
</dbReference>
<dbReference type="AlphaFoldDB" id="A0A445MTZ3"/>
<sequence length="557" mass="61181">MEEKKVLIVGGGIEGVRTAVKKAEAGANVTIIEKFPTLGAQRIPRDRIITPDNAFENPDLDKVRNNPKVEVMTYSDIKRVTQNDGKVNAKIKKKSIRVDNSKCNDCKACIKVCPVNMYDDFDEGFTFRTAVDYFNSTAGEYNIFKEDMPVCQRTCPVNLDIRTYVGQIADGKALNALETIRDRLPLPGSIGRVCPHPCETACNRQYLDEPISICFLKRYAADVELAQNIEPAYKTPEKKHPEKIAIIGAGPAGLTCAYDLARKGYQHITIFEALPVPGGYLWVGIPEYRLPKKLLKREVDLIAAMGVEIKYNARVGKDITMDQLRKDFDAVFIGAGCHRGLKLQCPGEDDYQGKGIVDCVTFLRKQALGELPKPNGKLIVIGGGNAAIDSARVGWRMGFDEVYILYRRTKKEMPANPWEIDAAEHEGVILQYLAAPVEILGDGNKVTGMKCIKMELGEPDASGRRRPVPMEGSEYTIDAGTIVPALSQGTDLSFLGENSDIAVNRWNTFDVDEETGMTNVPGVFAGGDVVTGADIAIRAVAGGKRAALGIDQYLRSR</sequence>
<dbReference type="PROSITE" id="PS00198">
    <property type="entry name" value="4FE4S_FER_1"/>
    <property type="match status" value="1"/>
</dbReference>
<dbReference type="InterPro" id="IPR023753">
    <property type="entry name" value="FAD/NAD-binding_dom"/>
</dbReference>
<dbReference type="Gene3D" id="3.40.50.720">
    <property type="entry name" value="NAD(P)-binding Rossmann-like Domain"/>
    <property type="match status" value="1"/>
</dbReference>
<evidence type="ECO:0000313" key="5">
    <source>
        <dbReference type="EMBL" id="SPD72936.1"/>
    </source>
</evidence>
<dbReference type="InterPro" id="IPR017896">
    <property type="entry name" value="4Fe4S_Fe-S-bd"/>
</dbReference>
<dbReference type="GO" id="GO:0016491">
    <property type="term" value="F:oxidoreductase activity"/>
    <property type="evidence" value="ECO:0007669"/>
    <property type="project" value="InterPro"/>
</dbReference>
<evidence type="ECO:0000259" key="4">
    <source>
        <dbReference type="PROSITE" id="PS51379"/>
    </source>
</evidence>
<feature type="domain" description="4Fe-4S ferredoxin-type" evidence="4">
    <location>
        <begin position="94"/>
        <end position="124"/>
    </location>
</feature>
<keyword evidence="2" id="KW-0408">Iron</keyword>
<dbReference type="SUPFAM" id="SSF51971">
    <property type="entry name" value="Nucleotide-binding domain"/>
    <property type="match status" value="1"/>
</dbReference>
<dbReference type="SUPFAM" id="SSF51905">
    <property type="entry name" value="FAD/NAD(P)-binding domain"/>
    <property type="match status" value="1"/>
</dbReference>
<dbReference type="InterPro" id="IPR017900">
    <property type="entry name" value="4Fe4S_Fe_S_CS"/>
</dbReference>
<dbReference type="Pfam" id="PF00037">
    <property type="entry name" value="Fer4"/>
    <property type="match status" value="1"/>
</dbReference>
<dbReference type="SUPFAM" id="SSF46548">
    <property type="entry name" value="alpha-helical ferredoxin"/>
    <property type="match status" value="1"/>
</dbReference>
<dbReference type="InterPro" id="IPR009051">
    <property type="entry name" value="Helical_ferredxn"/>
</dbReference>
<reference evidence="5" key="1">
    <citation type="submission" date="2018-01" db="EMBL/GenBank/DDBJ databases">
        <authorList>
            <person name="Regsiter A."/>
            <person name="William W."/>
        </authorList>
    </citation>
    <scope>NUCLEOTIDE SEQUENCE</scope>
    <source>
        <strain evidence="5">TRIP AH-1</strain>
    </source>
</reference>
<dbReference type="PANTHER" id="PTHR42783">
    <property type="entry name" value="GLUTAMATE SYNTHASE [NADPH] SMALL CHAIN"/>
    <property type="match status" value="1"/>
</dbReference>
<protein>
    <submittedName>
        <fullName evidence="5">FAD-dependent pyridine nucleotide-disulphide oxidoreductase</fullName>
    </submittedName>
</protein>
<dbReference type="EMBL" id="OJIN01000069">
    <property type="protein sequence ID" value="SPD72936.1"/>
    <property type="molecule type" value="Genomic_DNA"/>
</dbReference>